<keyword evidence="3" id="KW-1185">Reference proteome</keyword>
<dbReference type="STRING" id="871651.SAMN05421688_1337"/>
<dbReference type="RefSeq" id="WP_092063239.1">
    <property type="nucleotide sequence ID" value="NZ_FOJU01000002.1"/>
</dbReference>
<dbReference type="Proteomes" id="UP000198796">
    <property type="component" value="Unassembled WGS sequence"/>
</dbReference>
<name>A0A1I0WFI9_9RHOB</name>
<dbReference type="OrthoDB" id="369216at2"/>
<sequence>MNPYSALPPEAFWKTGVERSNPFQIENLYTKKWSIARRHKIATAGSCFAQHISRYMNRSGYEVLNVEPTPGGLPQELAQKYGYSMYSARYGNIYTLLQLLQLLREAAGTIQIDDEDLAWQRPDGAYIDAFRPAVEPDGLPTVAEVRKHREYHLSRVREMFQNMDIFVFTMGLTETWENAATSLVYPSVPGVFGGTFDPEVYKFRNIGFADNLRAFRQFHKELVEFRGKRPLRYLLTVSPVPLTATASGEHVLPATVYSKSVLRAVAGQLAQDHRYVDYFPSYEIITNQAARSVFYENNLRSVRNDGVETVMKVFFSQHPRLSALPAKAGKSAEKTEEDVQCEEAVLEAFGR</sequence>
<evidence type="ECO:0000313" key="3">
    <source>
        <dbReference type="Proteomes" id="UP000198796"/>
    </source>
</evidence>
<dbReference type="AlphaFoldDB" id="A0A1I0WFI9"/>
<reference evidence="2 3" key="1">
    <citation type="submission" date="2016-10" db="EMBL/GenBank/DDBJ databases">
        <authorList>
            <person name="de Groot N.N."/>
        </authorList>
    </citation>
    <scope>NUCLEOTIDE SEQUENCE [LARGE SCALE GENOMIC DNA]</scope>
    <source>
        <strain evidence="2 3">DSM 29316</strain>
    </source>
</reference>
<evidence type="ECO:0000313" key="2">
    <source>
        <dbReference type="EMBL" id="SFA86988.1"/>
    </source>
</evidence>
<dbReference type="Pfam" id="PF08885">
    <property type="entry name" value="GSCFA"/>
    <property type="match status" value="1"/>
</dbReference>
<dbReference type="InterPro" id="IPR014982">
    <property type="entry name" value="GSCFA"/>
</dbReference>
<protein>
    <submittedName>
        <fullName evidence="2">GSCFA family protein</fullName>
    </submittedName>
</protein>
<dbReference type="EMBL" id="FOJU01000002">
    <property type="protein sequence ID" value="SFA86988.1"/>
    <property type="molecule type" value="Genomic_DNA"/>
</dbReference>
<feature type="domain" description="GSCFA" evidence="1">
    <location>
        <begin position="40"/>
        <end position="314"/>
    </location>
</feature>
<proteinExistence type="predicted"/>
<evidence type="ECO:0000259" key="1">
    <source>
        <dbReference type="Pfam" id="PF08885"/>
    </source>
</evidence>
<organism evidence="2 3">
    <name type="scientific">Poseidonocella pacifica</name>
    <dbReference type="NCBI Taxonomy" id="871651"/>
    <lineage>
        <taxon>Bacteria</taxon>
        <taxon>Pseudomonadati</taxon>
        <taxon>Pseudomonadota</taxon>
        <taxon>Alphaproteobacteria</taxon>
        <taxon>Rhodobacterales</taxon>
        <taxon>Roseobacteraceae</taxon>
        <taxon>Poseidonocella</taxon>
    </lineage>
</organism>
<accession>A0A1I0WFI9</accession>
<gene>
    <name evidence="2" type="ORF">SAMN05421688_1337</name>
</gene>